<proteinExistence type="predicted"/>
<evidence type="ECO:0000256" key="1">
    <source>
        <dbReference type="SAM" id="Phobius"/>
    </source>
</evidence>
<dbReference type="PANTHER" id="PTHR35182">
    <property type="entry name" value="PROTEIN CBG13762"/>
    <property type="match status" value="1"/>
</dbReference>
<protein>
    <submittedName>
        <fullName evidence="2">Uncharacterized protein</fullName>
    </submittedName>
</protein>
<evidence type="ECO:0000313" key="3">
    <source>
        <dbReference type="EMBL" id="ULT92119.1"/>
    </source>
</evidence>
<feature type="transmembrane region" description="Helical" evidence="1">
    <location>
        <begin position="43"/>
        <end position="63"/>
    </location>
</feature>
<keyword evidence="1" id="KW-0812">Transmembrane</keyword>
<keyword evidence="1" id="KW-1133">Transmembrane helix</keyword>
<evidence type="ECO:0000313" key="4">
    <source>
        <dbReference type="Proteomes" id="UP000827892"/>
    </source>
</evidence>
<keyword evidence="1" id="KW-0472">Membrane</keyword>
<organism evidence="2 4">
    <name type="scientific">Caenorhabditis briggsae</name>
    <dbReference type="NCBI Taxonomy" id="6238"/>
    <lineage>
        <taxon>Eukaryota</taxon>
        <taxon>Metazoa</taxon>
        <taxon>Ecdysozoa</taxon>
        <taxon>Nematoda</taxon>
        <taxon>Chromadorea</taxon>
        <taxon>Rhabditida</taxon>
        <taxon>Rhabditina</taxon>
        <taxon>Rhabditomorpha</taxon>
        <taxon>Rhabditoidea</taxon>
        <taxon>Rhabditidae</taxon>
        <taxon>Peloderinae</taxon>
        <taxon>Caenorhabditis</taxon>
    </lineage>
</organism>
<gene>
    <name evidence="2" type="ORF">L3Y34_009677</name>
    <name evidence="3" type="ORF">L3Y34_009678</name>
</gene>
<reference evidence="2 4" key="1">
    <citation type="submission" date="2022-02" db="EMBL/GenBank/DDBJ databases">
        <title>Chromosome-level reference genomes for two strains of Caenorhabditis briggsae: an improved platform for comparative genomics.</title>
        <authorList>
            <person name="Stevens L."/>
            <person name="Andersen E.C."/>
        </authorList>
    </citation>
    <scope>NUCLEOTIDE SEQUENCE [LARGE SCALE GENOMIC DNA]</scope>
    <source>
        <strain evidence="2">QX1410_ONT</strain>
        <tissue evidence="2">Whole-organism</tissue>
    </source>
</reference>
<dbReference type="EMBL" id="CP090895">
    <property type="protein sequence ID" value="ULT92117.1"/>
    <property type="molecule type" value="Genomic_DNA"/>
</dbReference>
<dbReference type="Proteomes" id="UP000827892">
    <property type="component" value="Chromosome V"/>
</dbReference>
<name>A0AAE9A687_CAEBR</name>
<evidence type="ECO:0000313" key="2">
    <source>
        <dbReference type="EMBL" id="ULT92117.1"/>
    </source>
</evidence>
<dbReference type="AlphaFoldDB" id="A0AAE9A687"/>
<sequence length="168" mass="18191">MYQNFLVQSLPHLISSLINFLIRPPIKATHVPAKQIILIMKTLIILLSLLSVSLAQLGLLLPAGTTNFELPIHASDAKAFTRKLSNGQMQTWNLEGPNKGTWVDAKGKKVPSSNFVIVAPATLKIKKVTKGDAGFYDYVSKLAPVKFDLPPGVHVDPGVPSGVELTVN</sequence>
<dbReference type="EMBL" id="CP090895">
    <property type="protein sequence ID" value="ULT92119.1"/>
    <property type="molecule type" value="Genomic_DNA"/>
</dbReference>
<accession>A0AAE9A687</accession>
<dbReference type="PANTHER" id="PTHR35182:SF2">
    <property type="entry name" value="CONSERVED DOMAIN PROTEIN-RELATED"/>
    <property type="match status" value="1"/>
</dbReference>